<keyword evidence="2" id="KW-1185">Reference proteome</keyword>
<dbReference type="RefSeq" id="XP_044548106.1">
    <property type="nucleotide sequence ID" value="XM_044695400.1"/>
</dbReference>
<reference evidence="1 2" key="1">
    <citation type="journal article" date="2018" name="BMC Genomics">
        <title>The genome of Naegleria lovaniensis, the basis for a comparative approach to unravel pathogenicity factors of the human pathogenic amoeba N. fowleri.</title>
        <authorList>
            <person name="Liechti N."/>
            <person name="Schurch N."/>
            <person name="Bruggmann R."/>
            <person name="Wittwer M."/>
        </authorList>
    </citation>
    <scope>NUCLEOTIDE SEQUENCE [LARGE SCALE GENOMIC DNA]</scope>
    <source>
        <strain evidence="1 2">ATCC 30569</strain>
    </source>
</reference>
<organism evidence="1 2">
    <name type="scientific">Naegleria lovaniensis</name>
    <name type="common">Amoeba</name>
    <dbReference type="NCBI Taxonomy" id="51637"/>
    <lineage>
        <taxon>Eukaryota</taxon>
        <taxon>Discoba</taxon>
        <taxon>Heterolobosea</taxon>
        <taxon>Tetramitia</taxon>
        <taxon>Eutetramitia</taxon>
        <taxon>Vahlkampfiidae</taxon>
        <taxon>Naegleria</taxon>
    </lineage>
</organism>
<evidence type="ECO:0000313" key="1">
    <source>
        <dbReference type="EMBL" id="KAG2382427.1"/>
    </source>
</evidence>
<dbReference type="Proteomes" id="UP000816034">
    <property type="component" value="Unassembled WGS sequence"/>
</dbReference>
<name>A0AA88KIP1_NAELO</name>
<dbReference type="AlphaFoldDB" id="A0AA88KIP1"/>
<sequence>MLQQQSLPLTSSSMPTNLTNQMAPFSLLLSTDGMKHFFLHYIIPDFFTPREIIQIFCSHHFNHDIRNEILALEWIWDLQFKYLFPTLYEMKNQLLTKNWWTRQRQVQLNELLDLESKPQLLTLSDNGENLLPFGQQDRTDFTPGMVRINCRNEVLSLIFGICVDHSFYETNFKIENRVMRNKKRAKNFDMFRFFYDRNGIRMQSIGHDIKTNRLHSNTISDQYTIHNIMQKVFSNTDKKESRFQLIQTLKNKYEKLYESLLVDMIFKSNMPLTAYSLLKKGYTHSLPNEQFSNTDETIYFPYIDFSLGQNRGYYCRFFQIHPHVTLNEEALQQNNNGKPTQLRCLIKYQSCVYYSQIIVEESKQVIYPRDLNVMTKTFETFCILTQEAMKVQVPFHRLEGNAFYHDFQLDKTPNSLQDVSQMSFRTENLYFTRPYCMNSHYCVRILYQKRVDQLVHAMMKHHFDRDQLTQCTQAICSELANYPSKQEISHLLCRSSKFQDIFPFDDFQKLSDRLKQKIWKAYRGQFKMEHSLVKSIDKCIRRYIHLFVLSQPHIIEHDFNCFTLPYLYTLHEFDIVTHVCKLVQYRIETVLENDSTAQHFQKQANTSFDTIENELRHVFHQLNFLNEPLLCPSSK</sequence>
<protein>
    <submittedName>
        <fullName evidence="1">Uncharacterized protein</fullName>
    </submittedName>
</protein>
<comment type="caution">
    <text evidence="1">The sequence shown here is derived from an EMBL/GenBank/DDBJ whole genome shotgun (WGS) entry which is preliminary data.</text>
</comment>
<evidence type="ECO:0000313" key="2">
    <source>
        <dbReference type="Proteomes" id="UP000816034"/>
    </source>
</evidence>
<dbReference type="EMBL" id="PYSW02000024">
    <property type="protein sequence ID" value="KAG2382427.1"/>
    <property type="molecule type" value="Genomic_DNA"/>
</dbReference>
<gene>
    <name evidence="1" type="ORF">C9374_005629</name>
</gene>
<proteinExistence type="predicted"/>
<dbReference type="GeneID" id="68098084"/>
<accession>A0AA88KIP1</accession>